<dbReference type="InterPro" id="IPR055592">
    <property type="entry name" value="DUF7168"/>
</dbReference>
<accession>A0A5C6KSL6</accession>
<proteinExistence type="predicted"/>
<sequence length="253" mass="29020">METKRDKILEKLRKLMNLKESAKALGNEGEAHAAAGIARLLMEYNLSEEDIPEQEKLENPVIAEEIPYKVEMSNCVWYNFLVSTVCEYNMCRSLIVSRPKNYRMVRDKFQIIGRKKNVEVVLYLISFLAHQFVIIGKRKYPNYKYECIRKYGITPKTLAMYMKSFLYGCVIGLGDKFASMKQGLEETSNVTALVVASKAEIDEFLKNEKIGNARESQAKIDRLCAKEGINVGRNIEIQKGIHAESVSEDRRLM</sequence>
<protein>
    <submittedName>
        <fullName evidence="2">DUF2786 domain-containing protein</fullName>
    </submittedName>
</protein>
<gene>
    <name evidence="2" type="ORF">FSA04_22330</name>
</gene>
<organism evidence="2 3">
    <name type="scientific">Phocaeicola dorei</name>
    <dbReference type="NCBI Taxonomy" id="357276"/>
    <lineage>
        <taxon>Bacteria</taxon>
        <taxon>Pseudomonadati</taxon>
        <taxon>Bacteroidota</taxon>
        <taxon>Bacteroidia</taxon>
        <taxon>Bacteroidales</taxon>
        <taxon>Bacteroidaceae</taxon>
        <taxon>Phocaeicola</taxon>
    </lineage>
</organism>
<dbReference type="Pfam" id="PF23771">
    <property type="entry name" value="DUF7168"/>
    <property type="match status" value="1"/>
</dbReference>
<dbReference type="AlphaFoldDB" id="A0A5C6KSL6"/>
<evidence type="ECO:0000313" key="2">
    <source>
        <dbReference type="EMBL" id="TWV65396.1"/>
    </source>
</evidence>
<name>A0A5C6KSL6_9BACT</name>
<dbReference type="EMBL" id="VOIF01000051">
    <property type="protein sequence ID" value="TWV65396.1"/>
    <property type="molecule type" value="Genomic_DNA"/>
</dbReference>
<evidence type="ECO:0000313" key="3">
    <source>
        <dbReference type="Proteomes" id="UP000315833"/>
    </source>
</evidence>
<evidence type="ECO:0000259" key="1">
    <source>
        <dbReference type="Pfam" id="PF23771"/>
    </source>
</evidence>
<reference evidence="2 3" key="1">
    <citation type="submission" date="2019-07" db="EMBL/GenBank/DDBJ databases">
        <title>Genome sequencing of Bacteroides dorei iSURF_12.</title>
        <authorList>
            <person name="Sevigny J.L."/>
            <person name="Ruoff K.L."/>
            <person name="Price C.E."/>
            <person name="Valls R.A."/>
            <person name="O'Toole G.A."/>
        </authorList>
    </citation>
    <scope>NUCLEOTIDE SEQUENCE [LARGE SCALE GENOMIC DNA]</scope>
    <source>
        <strain evidence="2 3">ANK132K_1B</strain>
    </source>
</reference>
<feature type="domain" description="DUF7168" evidence="1">
    <location>
        <begin position="75"/>
        <end position="204"/>
    </location>
</feature>
<dbReference type="RefSeq" id="WP_146265210.1">
    <property type="nucleotide sequence ID" value="NZ_VOIF01000051.1"/>
</dbReference>
<dbReference type="Proteomes" id="UP000315833">
    <property type="component" value="Unassembled WGS sequence"/>
</dbReference>
<comment type="caution">
    <text evidence="2">The sequence shown here is derived from an EMBL/GenBank/DDBJ whole genome shotgun (WGS) entry which is preliminary data.</text>
</comment>